<dbReference type="Gene3D" id="3.90.540.10">
    <property type="entry name" value="Colicin/pyocin, DNase domain"/>
    <property type="match status" value="1"/>
</dbReference>
<dbReference type="GO" id="GO:0016787">
    <property type="term" value="F:hydrolase activity"/>
    <property type="evidence" value="ECO:0007669"/>
    <property type="project" value="UniProtKB-KW"/>
</dbReference>
<dbReference type="EMBL" id="QJUI01000014">
    <property type="protein sequence ID" value="TBU76611.1"/>
    <property type="molecule type" value="Genomic_DNA"/>
</dbReference>
<dbReference type="InterPro" id="IPR037146">
    <property type="entry name" value="Colicin/pyocin_DNase_dom_sf"/>
</dbReference>
<comment type="caution">
    <text evidence="9">The sequence shown here is derived from an EMBL/GenBank/DDBJ whole genome shotgun (WGS) entry which is preliminary data.</text>
</comment>
<dbReference type="InterPro" id="IPR036302">
    <property type="entry name" value="Pyosin/cloacin_T_dom_sf"/>
</dbReference>
<evidence type="ECO:0000256" key="5">
    <source>
        <dbReference type="ARBA" id="ARBA00022801"/>
    </source>
</evidence>
<dbReference type="PRINTS" id="PR01300">
    <property type="entry name" value="PYOCINKILLER"/>
</dbReference>
<evidence type="ECO:0000256" key="3">
    <source>
        <dbReference type="ARBA" id="ARBA00022722"/>
    </source>
</evidence>
<dbReference type="InterPro" id="IPR016128">
    <property type="entry name" value="Pyosin/cloacin_T_dom"/>
</dbReference>
<keyword evidence="7" id="KW-0078">Bacteriocin</keyword>
<dbReference type="InterPro" id="IPR044925">
    <property type="entry name" value="His-Me_finger_sf"/>
</dbReference>
<dbReference type="GO" id="GO:0005102">
    <property type="term" value="F:signaling receptor binding"/>
    <property type="evidence" value="ECO:0007669"/>
    <property type="project" value="InterPro"/>
</dbReference>
<dbReference type="GO" id="GO:0042742">
    <property type="term" value="P:defense response to bacterium"/>
    <property type="evidence" value="ECO:0007669"/>
    <property type="project" value="UniProtKB-KW"/>
</dbReference>
<dbReference type="Proteomes" id="UP000292302">
    <property type="component" value="Unassembled WGS sequence"/>
</dbReference>
<dbReference type="GO" id="GO:0031640">
    <property type="term" value="P:killing of cells of another organism"/>
    <property type="evidence" value="ECO:0007669"/>
    <property type="project" value="UniProtKB-KW"/>
</dbReference>
<organism evidence="9 10">
    <name type="scientific">Phytopseudomonas daroniae</name>
    <dbReference type="NCBI Taxonomy" id="2487519"/>
    <lineage>
        <taxon>Bacteria</taxon>
        <taxon>Pseudomonadati</taxon>
        <taxon>Pseudomonadota</taxon>
        <taxon>Gammaproteobacteria</taxon>
        <taxon>Pseudomonadales</taxon>
        <taxon>Pseudomonadaceae</taxon>
        <taxon>Phytopseudomonas</taxon>
    </lineage>
</organism>
<dbReference type="SUPFAM" id="SSF69369">
    <property type="entry name" value="Cloacin translocation domain"/>
    <property type="match status" value="1"/>
</dbReference>
<comment type="similarity">
    <text evidence="1">Belongs to the colicin/pyosin nuclease family.</text>
</comment>
<dbReference type="InterPro" id="IPR003615">
    <property type="entry name" value="HNH_nuc"/>
</dbReference>
<accession>A0A4Q9QJ39</accession>
<proteinExistence type="inferred from homology"/>
<evidence type="ECO:0000256" key="7">
    <source>
        <dbReference type="ARBA" id="ARBA00023048"/>
    </source>
</evidence>
<dbReference type="Pfam" id="PF21431">
    <property type="entry name" value="Col-Pyo_DNase"/>
    <property type="match status" value="1"/>
</dbReference>
<evidence type="ECO:0000256" key="6">
    <source>
        <dbReference type="ARBA" id="ARBA00023022"/>
    </source>
</evidence>
<keyword evidence="3" id="KW-0540">Nuclease</keyword>
<sequence length="368" mass="39131">MFAKSCNIPAGHTCHADKAPLDPLSSYGTFAVLGTGEAIASGGTSLKLIGNSASSLAVASRLGQGALSLGLAELTVGAGVVAGGIVGTVAMLLPNSTAGDDVFYTAEQYADLSTANTGVRINVKYLPDGVVSTYGFYTGNNPAWKGVPVIAAIARGEQFVADLGEGIELIWTPAAEPNKVLGIPALEGVEHKPTHFVFPEVRQAEQILVNPELPPDYRDAIIWFPVETGILPIYLSLNVRNGPGVVSGVGQDVVGVWLDHARSGLGAPIPTKIADKLRGREFSSFDAFRKAFWIEVGNDPELSRQFNQDNLERIQSGYAPATRDKDAVGKRGTFELHHVERIADGGAVYNVDNLRANTPRNHIDIHRK</sequence>
<evidence type="ECO:0000313" key="10">
    <source>
        <dbReference type="Proteomes" id="UP000292302"/>
    </source>
</evidence>
<dbReference type="AlphaFoldDB" id="A0A4Q9QJ39"/>
<keyword evidence="5" id="KW-0378">Hydrolase</keyword>
<evidence type="ECO:0000313" key="9">
    <source>
        <dbReference type="EMBL" id="TBU76611.1"/>
    </source>
</evidence>
<evidence type="ECO:0000256" key="1">
    <source>
        <dbReference type="ARBA" id="ARBA00006811"/>
    </source>
</evidence>
<keyword evidence="6" id="KW-0044">Antibiotic</keyword>
<protein>
    <submittedName>
        <fullName evidence="9">Pyocin</fullName>
    </submittedName>
</protein>
<keyword evidence="4" id="KW-0255">Endonuclease</keyword>
<dbReference type="InterPro" id="IPR003060">
    <property type="entry name" value="Pyocin_killer"/>
</dbReference>
<keyword evidence="2" id="KW-0929">Antimicrobial</keyword>
<dbReference type="OrthoDB" id="2067488at2"/>
<feature type="domain" description="Pyosin/cloacin translocation" evidence="8">
    <location>
        <begin position="106"/>
        <end position="235"/>
    </location>
</feature>
<keyword evidence="10" id="KW-1185">Reference proteome</keyword>
<evidence type="ECO:0000256" key="2">
    <source>
        <dbReference type="ARBA" id="ARBA00022529"/>
    </source>
</evidence>
<dbReference type="CDD" id="cd00085">
    <property type="entry name" value="HNHc"/>
    <property type="match status" value="1"/>
</dbReference>
<dbReference type="Pfam" id="PF06958">
    <property type="entry name" value="Pyocin_S"/>
    <property type="match status" value="1"/>
</dbReference>
<dbReference type="GO" id="GO:0019835">
    <property type="term" value="P:cytolysis"/>
    <property type="evidence" value="ECO:0007669"/>
    <property type="project" value="InterPro"/>
</dbReference>
<gene>
    <name evidence="9" type="ORF">DNK06_16920</name>
</gene>
<evidence type="ECO:0000259" key="8">
    <source>
        <dbReference type="Pfam" id="PF06958"/>
    </source>
</evidence>
<reference evidence="9 10" key="1">
    <citation type="submission" date="2018-06" db="EMBL/GenBank/DDBJ databases">
        <title>Three novel Pseudomonas species isolated from symptomatic oak.</title>
        <authorList>
            <person name="Bueno-Gonzalez V."/>
            <person name="Brady C."/>
        </authorList>
    </citation>
    <scope>NUCLEOTIDE SEQUENCE [LARGE SCALE GENOMIC DNA]</scope>
    <source>
        <strain evidence="9 10">P9A</strain>
    </source>
</reference>
<dbReference type="GO" id="GO:0004519">
    <property type="term" value="F:endonuclease activity"/>
    <property type="evidence" value="ECO:0007669"/>
    <property type="project" value="UniProtKB-KW"/>
</dbReference>
<dbReference type="SUPFAM" id="SSF54060">
    <property type="entry name" value="His-Me finger endonucleases"/>
    <property type="match status" value="1"/>
</dbReference>
<name>A0A4Q9QJ39_9GAMM</name>
<evidence type="ECO:0000256" key="4">
    <source>
        <dbReference type="ARBA" id="ARBA00022759"/>
    </source>
</evidence>